<protein>
    <recommendedName>
        <fullName evidence="4">Phytanoyl-CoA dioxygenase</fullName>
    </recommendedName>
</protein>
<accession>A0A0C4E660</accession>
<dbReference type="EMBL" id="ADBL01001927">
    <property type="status" value="NOT_ANNOTATED_CDS"/>
    <property type="molecule type" value="Genomic_DNA"/>
</dbReference>
<reference evidence="1" key="1">
    <citation type="submission" date="2010-05" db="EMBL/GenBank/DDBJ databases">
        <title>The Genome Sequence of Magnaporthe poae strain ATCC 64411.</title>
        <authorList>
            <consortium name="The Broad Institute Genome Sequencing Platform"/>
            <consortium name="Broad Institute Genome Sequencing Center for Infectious Disease"/>
            <person name="Ma L.-J."/>
            <person name="Dead R."/>
            <person name="Young S."/>
            <person name="Zeng Q."/>
            <person name="Koehrsen M."/>
            <person name="Alvarado L."/>
            <person name="Berlin A."/>
            <person name="Chapman S.B."/>
            <person name="Chen Z."/>
            <person name="Freedman E."/>
            <person name="Gellesch M."/>
            <person name="Goldberg J."/>
            <person name="Griggs A."/>
            <person name="Gujja S."/>
            <person name="Heilman E.R."/>
            <person name="Heiman D."/>
            <person name="Hepburn T."/>
            <person name="Howarth C."/>
            <person name="Jen D."/>
            <person name="Larson L."/>
            <person name="Mehta T."/>
            <person name="Neiman D."/>
            <person name="Pearson M."/>
            <person name="Roberts A."/>
            <person name="Saif S."/>
            <person name="Shea T."/>
            <person name="Shenoy N."/>
            <person name="Sisk P."/>
            <person name="Stolte C."/>
            <person name="Sykes S."/>
            <person name="Walk T."/>
            <person name="White J."/>
            <person name="Yandava C."/>
            <person name="Haas B."/>
            <person name="Nusbaum C."/>
            <person name="Birren B."/>
        </authorList>
    </citation>
    <scope>NUCLEOTIDE SEQUENCE</scope>
    <source>
        <strain evidence="1">ATCC 64411</strain>
    </source>
</reference>
<reference evidence="2" key="5">
    <citation type="submission" date="2015-06" db="UniProtKB">
        <authorList>
            <consortium name="EnsemblFungi"/>
        </authorList>
    </citation>
    <scope>IDENTIFICATION</scope>
    <source>
        <strain evidence="2">ATCC 64411</strain>
    </source>
</reference>
<proteinExistence type="predicted"/>
<dbReference type="SUPFAM" id="SSF51197">
    <property type="entry name" value="Clavaminate synthase-like"/>
    <property type="match status" value="1"/>
</dbReference>
<organism evidence="2 3">
    <name type="scientific">Magnaporthiopsis poae (strain ATCC 64411 / 73-15)</name>
    <name type="common">Kentucky bluegrass fungus</name>
    <name type="synonym">Magnaporthe poae</name>
    <dbReference type="NCBI Taxonomy" id="644358"/>
    <lineage>
        <taxon>Eukaryota</taxon>
        <taxon>Fungi</taxon>
        <taxon>Dikarya</taxon>
        <taxon>Ascomycota</taxon>
        <taxon>Pezizomycotina</taxon>
        <taxon>Sordariomycetes</taxon>
        <taxon>Sordariomycetidae</taxon>
        <taxon>Magnaporthales</taxon>
        <taxon>Magnaporthaceae</taxon>
        <taxon>Magnaporthiopsis</taxon>
    </lineage>
</organism>
<dbReference type="OrthoDB" id="4664297at2759"/>
<evidence type="ECO:0000313" key="1">
    <source>
        <dbReference type="EMBL" id="KLU89013.1"/>
    </source>
</evidence>
<reference evidence="1" key="3">
    <citation type="submission" date="2011-03" db="EMBL/GenBank/DDBJ databases">
        <title>Annotation of Magnaporthe poae ATCC 64411.</title>
        <authorList>
            <person name="Ma L.-J."/>
            <person name="Dead R."/>
            <person name="Young S.K."/>
            <person name="Zeng Q."/>
            <person name="Gargeya S."/>
            <person name="Fitzgerald M."/>
            <person name="Haas B."/>
            <person name="Abouelleil A."/>
            <person name="Alvarado L."/>
            <person name="Arachchi H.M."/>
            <person name="Berlin A."/>
            <person name="Brown A."/>
            <person name="Chapman S.B."/>
            <person name="Chen Z."/>
            <person name="Dunbar C."/>
            <person name="Freedman E."/>
            <person name="Gearin G."/>
            <person name="Gellesch M."/>
            <person name="Goldberg J."/>
            <person name="Griggs A."/>
            <person name="Gujja S."/>
            <person name="Heiman D."/>
            <person name="Howarth C."/>
            <person name="Larson L."/>
            <person name="Lui A."/>
            <person name="MacDonald P.J.P."/>
            <person name="Mehta T."/>
            <person name="Montmayeur A."/>
            <person name="Murphy C."/>
            <person name="Neiman D."/>
            <person name="Pearson M."/>
            <person name="Priest M."/>
            <person name="Roberts A."/>
            <person name="Saif S."/>
            <person name="Shea T."/>
            <person name="Shenoy N."/>
            <person name="Sisk P."/>
            <person name="Stolte C."/>
            <person name="Sykes S."/>
            <person name="Yandava C."/>
            <person name="Wortman J."/>
            <person name="Nusbaum C."/>
            <person name="Birren B."/>
        </authorList>
    </citation>
    <scope>NUCLEOTIDE SEQUENCE</scope>
    <source>
        <strain evidence="1">ATCC 64411</strain>
    </source>
</reference>
<reference evidence="2" key="4">
    <citation type="journal article" date="2015" name="G3 (Bethesda)">
        <title>Genome sequences of three phytopathogenic species of the Magnaporthaceae family of fungi.</title>
        <authorList>
            <person name="Okagaki L.H."/>
            <person name="Nunes C.C."/>
            <person name="Sailsbery J."/>
            <person name="Clay B."/>
            <person name="Brown D."/>
            <person name="John T."/>
            <person name="Oh Y."/>
            <person name="Young N."/>
            <person name="Fitzgerald M."/>
            <person name="Haas B.J."/>
            <person name="Zeng Q."/>
            <person name="Young S."/>
            <person name="Adiconis X."/>
            <person name="Fan L."/>
            <person name="Levin J.Z."/>
            <person name="Mitchell T.K."/>
            <person name="Okubara P.A."/>
            <person name="Farman M.L."/>
            <person name="Kohn L.M."/>
            <person name="Birren B."/>
            <person name="Ma L.-J."/>
            <person name="Dean R.A."/>
        </authorList>
    </citation>
    <scope>NUCLEOTIDE SEQUENCE</scope>
    <source>
        <strain evidence="2">ATCC 64411 / 73-15</strain>
    </source>
</reference>
<dbReference type="AlphaFoldDB" id="A0A0C4E660"/>
<gene>
    <name evidence="1" type="ORF">MAPG_07992</name>
</gene>
<keyword evidence="3" id="KW-1185">Reference proteome</keyword>
<name>A0A0C4E660_MAGP6</name>
<dbReference type="Gene3D" id="2.60.120.620">
    <property type="entry name" value="q2cbj1_9rhob like domain"/>
    <property type="match status" value="1"/>
</dbReference>
<evidence type="ECO:0008006" key="4">
    <source>
        <dbReference type="Google" id="ProtNLM"/>
    </source>
</evidence>
<dbReference type="EnsemblFungi" id="MAPG_07992T0">
    <property type="protein sequence ID" value="MAPG_07992T0"/>
    <property type="gene ID" value="MAPG_07992"/>
</dbReference>
<dbReference type="VEuPathDB" id="FungiDB:MAPG_07992"/>
<reference evidence="3" key="2">
    <citation type="submission" date="2010-05" db="EMBL/GenBank/DDBJ databases">
        <title>The genome sequence of Magnaporthe poae strain ATCC 64411.</title>
        <authorList>
            <person name="Ma L.-J."/>
            <person name="Dead R."/>
            <person name="Young S."/>
            <person name="Zeng Q."/>
            <person name="Koehrsen M."/>
            <person name="Alvarado L."/>
            <person name="Berlin A."/>
            <person name="Chapman S.B."/>
            <person name="Chen Z."/>
            <person name="Freedman E."/>
            <person name="Gellesch M."/>
            <person name="Goldberg J."/>
            <person name="Griggs A."/>
            <person name="Gujja S."/>
            <person name="Heilman E.R."/>
            <person name="Heiman D."/>
            <person name="Hepburn T."/>
            <person name="Howarth C."/>
            <person name="Jen D."/>
            <person name="Larson L."/>
            <person name="Mehta T."/>
            <person name="Neiman D."/>
            <person name="Pearson M."/>
            <person name="Roberts A."/>
            <person name="Saif S."/>
            <person name="Shea T."/>
            <person name="Shenoy N."/>
            <person name="Sisk P."/>
            <person name="Stolte C."/>
            <person name="Sykes S."/>
            <person name="Walk T."/>
            <person name="White J."/>
            <person name="Yandava C."/>
            <person name="Haas B."/>
            <person name="Nusbaum C."/>
            <person name="Birren B."/>
        </authorList>
    </citation>
    <scope>NUCLEOTIDE SEQUENCE [LARGE SCALE GENOMIC DNA]</scope>
    <source>
        <strain evidence="3">ATCC 64411 / 73-15</strain>
    </source>
</reference>
<dbReference type="OMA" id="RPRFMAQ"/>
<evidence type="ECO:0000313" key="2">
    <source>
        <dbReference type="EnsemblFungi" id="MAPG_07992T0"/>
    </source>
</evidence>
<sequence>MAREGVLTDAEKEHFLQHGWIKIKGAFTKQQAEEMTKDVWVRLGMSPTDKSTWTEKRINMPEHGTFDASEFAPRAWAAATELCGGEARIEPACRLWRDTFIVNLGSEGGVDVPPQDLDGWHVDGDFFVHYLDSPEQGLLIIPLFTDIVEGGGGTVIAPDAIPTVARHLYEHPEGVSPRMVPRGEPDFEKEKNLDWFNNLATSSTQFVEATGDVGDVYLLHPLMLHSASSNPLRRARIITNPPVLLRAPFCFNRPDGDYSLVELRTLRALGKEPPLDWEIKAPRQRIVPERVKRWEKMKQEEAQRMEQAKAQAAA</sequence>
<evidence type="ECO:0000313" key="3">
    <source>
        <dbReference type="Proteomes" id="UP000011715"/>
    </source>
</evidence>
<dbReference type="EMBL" id="GL876972">
    <property type="protein sequence ID" value="KLU89013.1"/>
    <property type="molecule type" value="Genomic_DNA"/>
</dbReference>
<dbReference type="eggNOG" id="ENOG502RQ0Y">
    <property type="taxonomic scope" value="Eukaryota"/>
</dbReference>
<dbReference type="Proteomes" id="UP000011715">
    <property type="component" value="Unassembled WGS sequence"/>
</dbReference>